<feature type="transmembrane region" description="Helical" evidence="9">
    <location>
        <begin position="121"/>
        <end position="139"/>
    </location>
</feature>
<dbReference type="EMBL" id="CP073249">
    <property type="protein sequence ID" value="QUF08067.1"/>
    <property type="molecule type" value="Genomic_DNA"/>
</dbReference>
<dbReference type="GO" id="GO:0000155">
    <property type="term" value="F:phosphorelay sensor kinase activity"/>
    <property type="evidence" value="ECO:0007669"/>
    <property type="project" value="InterPro"/>
</dbReference>
<keyword evidence="7" id="KW-0067">ATP-binding</keyword>
<keyword evidence="9" id="KW-0472">Membrane</keyword>
<dbReference type="InterPro" id="IPR005467">
    <property type="entry name" value="His_kinase_dom"/>
</dbReference>
<dbReference type="PANTHER" id="PTHR24421:SF10">
    <property type="entry name" value="NITRATE_NITRITE SENSOR PROTEIN NARQ"/>
    <property type="match status" value="1"/>
</dbReference>
<dbReference type="Pfam" id="PF07730">
    <property type="entry name" value="HisKA_3"/>
    <property type="match status" value="1"/>
</dbReference>
<dbReference type="GO" id="GO:0046983">
    <property type="term" value="F:protein dimerization activity"/>
    <property type="evidence" value="ECO:0007669"/>
    <property type="project" value="InterPro"/>
</dbReference>
<protein>
    <recommendedName>
        <fullName evidence="2">histidine kinase</fullName>
        <ecNumber evidence="2">2.7.13.3</ecNumber>
    </recommendedName>
</protein>
<evidence type="ECO:0000256" key="7">
    <source>
        <dbReference type="ARBA" id="ARBA00022840"/>
    </source>
</evidence>
<keyword evidence="3" id="KW-0597">Phosphoprotein</keyword>
<evidence type="ECO:0000256" key="8">
    <source>
        <dbReference type="ARBA" id="ARBA00023012"/>
    </source>
</evidence>
<evidence type="ECO:0000256" key="3">
    <source>
        <dbReference type="ARBA" id="ARBA00022553"/>
    </source>
</evidence>
<dbReference type="Proteomes" id="UP000677152">
    <property type="component" value="Chromosome"/>
</dbReference>
<dbReference type="Gene3D" id="3.30.565.10">
    <property type="entry name" value="Histidine kinase-like ATPase, C-terminal domain"/>
    <property type="match status" value="1"/>
</dbReference>
<feature type="transmembrane region" description="Helical" evidence="9">
    <location>
        <begin position="12"/>
        <end position="33"/>
    </location>
</feature>
<dbReference type="AlphaFoldDB" id="A0AA45LE18"/>
<name>A0AA45LE18_9PSEU</name>
<sequence length="402" mass="42099">MRAHPAFGDTLIAGVLFMFDLLTLAAAGLPYQVPGESGGVVTSGVSGAAWLTVLVLMIGPLPVRRRYPRTTSALILLGAWVQLFTHGTVDDAGGLPLRPADMALAVALYTMVVFVGRRPSLLYLAALSVGSVLWAVTAMGGPAGVMMLFVIAPVFGFSWALGEFVGARRAYHSELEQRLQLLELERGQQARIAVGEERSRIARELHDVVAHAVSVMVVQADGAGYAIRTQPELAEAAVRTISDTGRQALAELRRLLGVLRSEDGSGTQWAPQPGAGDLRELTEALRASGLPVTLVVGGDLGVLPAGLGLGVYRIVQEALTNTLKHAGSGASAVVRVDCGPERVLVEVVDDGFGTPHDLVELSGGNGLIGMRERAGVLGGRLEAGPNPGGGWRVRVDLPLVPA</sequence>
<dbReference type="InterPro" id="IPR055558">
    <property type="entry name" value="DUF7134"/>
</dbReference>
<feature type="transmembrane region" description="Helical" evidence="9">
    <location>
        <begin position="145"/>
        <end position="165"/>
    </location>
</feature>
<evidence type="ECO:0000256" key="9">
    <source>
        <dbReference type="SAM" id="Phobius"/>
    </source>
</evidence>
<keyword evidence="6 11" id="KW-0418">Kinase</keyword>
<keyword evidence="4" id="KW-0808">Transferase</keyword>
<dbReference type="InterPro" id="IPR011712">
    <property type="entry name" value="Sig_transdc_His_kin_sub3_dim/P"/>
</dbReference>
<feature type="domain" description="Histidine kinase" evidence="10">
    <location>
        <begin position="311"/>
        <end position="401"/>
    </location>
</feature>
<evidence type="ECO:0000256" key="6">
    <source>
        <dbReference type="ARBA" id="ARBA00022777"/>
    </source>
</evidence>
<dbReference type="Pfam" id="PF02518">
    <property type="entry name" value="HATPase_c"/>
    <property type="match status" value="1"/>
</dbReference>
<feature type="transmembrane region" description="Helical" evidence="9">
    <location>
        <begin position="39"/>
        <end position="59"/>
    </location>
</feature>
<dbReference type="EC" id="2.7.13.3" evidence="2"/>
<dbReference type="GO" id="GO:0005524">
    <property type="term" value="F:ATP binding"/>
    <property type="evidence" value="ECO:0007669"/>
    <property type="project" value="UniProtKB-KW"/>
</dbReference>
<dbReference type="PROSITE" id="PS50109">
    <property type="entry name" value="HIS_KIN"/>
    <property type="match status" value="1"/>
</dbReference>
<comment type="catalytic activity">
    <reaction evidence="1">
        <text>ATP + protein L-histidine = ADP + protein N-phospho-L-histidine.</text>
        <dbReference type="EC" id="2.7.13.3"/>
    </reaction>
</comment>
<evidence type="ECO:0000256" key="1">
    <source>
        <dbReference type="ARBA" id="ARBA00000085"/>
    </source>
</evidence>
<evidence type="ECO:0000259" key="10">
    <source>
        <dbReference type="PROSITE" id="PS50109"/>
    </source>
</evidence>
<accession>A0AA45LE18</accession>
<evidence type="ECO:0000256" key="4">
    <source>
        <dbReference type="ARBA" id="ARBA00022679"/>
    </source>
</evidence>
<dbReference type="GO" id="GO:0016020">
    <property type="term" value="C:membrane"/>
    <property type="evidence" value="ECO:0007669"/>
    <property type="project" value="InterPro"/>
</dbReference>
<dbReference type="SMART" id="SM00387">
    <property type="entry name" value="HATPase_c"/>
    <property type="match status" value="1"/>
</dbReference>
<dbReference type="CDD" id="cd16917">
    <property type="entry name" value="HATPase_UhpB-NarQ-NarX-like"/>
    <property type="match status" value="1"/>
</dbReference>
<evidence type="ECO:0000256" key="5">
    <source>
        <dbReference type="ARBA" id="ARBA00022741"/>
    </source>
</evidence>
<keyword evidence="5" id="KW-0547">Nucleotide-binding</keyword>
<dbReference type="Pfam" id="PF23539">
    <property type="entry name" value="DUF7134"/>
    <property type="match status" value="1"/>
</dbReference>
<keyword evidence="9" id="KW-0812">Transmembrane</keyword>
<reference evidence="11" key="1">
    <citation type="submission" date="2021-04" db="EMBL/GenBank/DDBJ databases">
        <title>Genomic sequence of Actinosynnema pretiosum subsp. pretiosum ATCC 31280 (C-14919).</title>
        <authorList>
            <person name="Bai L."/>
            <person name="Wang X."/>
            <person name="Xiao Y."/>
        </authorList>
    </citation>
    <scope>NUCLEOTIDE SEQUENCE</scope>
    <source>
        <strain evidence="11">ATCC 31280</strain>
    </source>
</reference>
<dbReference type="SUPFAM" id="SSF55874">
    <property type="entry name" value="ATPase domain of HSP90 chaperone/DNA topoisomerase II/histidine kinase"/>
    <property type="match status" value="1"/>
</dbReference>
<dbReference type="Gene3D" id="1.20.5.1930">
    <property type="match status" value="1"/>
</dbReference>
<evidence type="ECO:0000313" key="11">
    <source>
        <dbReference type="EMBL" id="QUF08067.1"/>
    </source>
</evidence>
<dbReference type="InterPro" id="IPR036890">
    <property type="entry name" value="HATPase_C_sf"/>
</dbReference>
<keyword evidence="9" id="KW-1133">Transmembrane helix</keyword>
<gene>
    <name evidence="11" type="ORF">KCV87_20935</name>
</gene>
<dbReference type="PANTHER" id="PTHR24421">
    <property type="entry name" value="NITRATE/NITRITE SENSOR PROTEIN NARX-RELATED"/>
    <property type="match status" value="1"/>
</dbReference>
<dbReference type="InterPro" id="IPR003594">
    <property type="entry name" value="HATPase_dom"/>
</dbReference>
<keyword evidence="8" id="KW-0902">Two-component regulatory system</keyword>
<evidence type="ECO:0000313" key="12">
    <source>
        <dbReference type="Proteomes" id="UP000677152"/>
    </source>
</evidence>
<proteinExistence type="predicted"/>
<organism evidence="11 12">
    <name type="scientific">Actinosynnema pretiosum subsp. pretiosum</name>
    <dbReference type="NCBI Taxonomy" id="103721"/>
    <lineage>
        <taxon>Bacteria</taxon>
        <taxon>Bacillati</taxon>
        <taxon>Actinomycetota</taxon>
        <taxon>Actinomycetes</taxon>
        <taxon>Pseudonocardiales</taxon>
        <taxon>Pseudonocardiaceae</taxon>
        <taxon>Actinosynnema</taxon>
    </lineage>
</organism>
<evidence type="ECO:0000256" key="2">
    <source>
        <dbReference type="ARBA" id="ARBA00012438"/>
    </source>
</evidence>
<dbReference type="InterPro" id="IPR050482">
    <property type="entry name" value="Sensor_HK_TwoCompSys"/>
</dbReference>